<evidence type="ECO:0000259" key="7">
    <source>
        <dbReference type="SMART" id="SM00849"/>
    </source>
</evidence>
<dbReference type="Pfam" id="PF00753">
    <property type="entry name" value="Lactamase_B"/>
    <property type="match status" value="1"/>
</dbReference>
<dbReference type="GO" id="GO:0016787">
    <property type="term" value="F:hydrolase activity"/>
    <property type="evidence" value="ECO:0007669"/>
    <property type="project" value="UniProtKB-KW"/>
</dbReference>
<dbReference type="InterPro" id="IPR036866">
    <property type="entry name" value="RibonucZ/Hydroxyglut_hydro"/>
</dbReference>
<organism evidence="8">
    <name type="scientific">Burkholderia orbicola (strain AU 1054)</name>
    <dbReference type="NCBI Taxonomy" id="331271"/>
    <lineage>
        <taxon>Bacteria</taxon>
        <taxon>Pseudomonadati</taxon>
        <taxon>Pseudomonadota</taxon>
        <taxon>Betaproteobacteria</taxon>
        <taxon>Burkholderiales</taxon>
        <taxon>Burkholderiaceae</taxon>
        <taxon>Burkholderia</taxon>
        <taxon>Burkholderia cepacia complex</taxon>
        <taxon>Burkholderia orbicola</taxon>
    </lineage>
</organism>
<protein>
    <submittedName>
        <fullName evidence="8">Beta-lactamase-like protein</fullName>
    </submittedName>
</protein>
<dbReference type="SMART" id="SM00849">
    <property type="entry name" value="Lactamase_B"/>
    <property type="match status" value="1"/>
</dbReference>
<gene>
    <name evidence="8" type="ordered locus">Bcen_1481</name>
</gene>
<dbReference type="InterPro" id="IPR001279">
    <property type="entry name" value="Metallo-B-lactamas"/>
</dbReference>
<keyword evidence="4" id="KW-0862">Zinc</keyword>
<evidence type="ECO:0000256" key="6">
    <source>
        <dbReference type="SAM" id="SignalP"/>
    </source>
</evidence>
<keyword evidence="3" id="KW-0378">Hydrolase</keyword>
<evidence type="ECO:0000256" key="4">
    <source>
        <dbReference type="ARBA" id="ARBA00022833"/>
    </source>
</evidence>
<dbReference type="GO" id="GO:0046872">
    <property type="term" value="F:metal ion binding"/>
    <property type="evidence" value="ECO:0007669"/>
    <property type="project" value="UniProtKB-KW"/>
</dbReference>
<keyword evidence="2" id="KW-0479">Metal-binding</keyword>
<sequence precursor="true">MKTLFQHACVAQAARLLIVAGCAGLLAPAAFAQAGMQPDAHANAQPETQSTTPAAAAGRRPPGFYRQKIGDFTVIALSDGTHPFPVDTVFRDISKDEIRRDLDRAFLEPPVQGSINAFLVDTGSKRILVDAGAGTLYGDCCGKLLDDLRAAGYAPAQIDEVLLTHLHKDHVGGIASNGVMTFPNAVVRVNAVEAAYWLDPANKAHAPAFLASFFDAAAAAVAPYVAAGRFKTFRGDATLAPGIRAVPMPGHTPGHTAYLIESGHAGLLAWGDIVHVAAIQLRDVDATVQYDSDAGTARRTRRDTLKRVAARRYLVGAAHIAFPGLGHLRRDGAQYDWVPVNYDATPVR</sequence>
<feature type="signal peptide" evidence="6">
    <location>
        <begin position="1"/>
        <end position="32"/>
    </location>
</feature>
<feature type="region of interest" description="Disordered" evidence="5">
    <location>
        <begin position="38"/>
        <end position="62"/>
    </location>
</feature>
<comment type="similarity">
    <text evidence="1">Belongs to the metallo-beta-lactamase superfamily.</text>
</comment>
<dbReference type="EMBL" id="CP000378">
    <property type="protein sequence ID" value="ABF76387.1"/>
    <property type="molecule type" value="Genomic_DNA"/>
</dbReference>
<dbReference type="CDD" id="cd07720">
    <property type="entry name" value="OPHC2-like_MBL-fold"/>
    <property type="match status" value="1"/>
</dbReference>
<dbReference type="InterPro" id="IPR051013">
    <property type="entry name" value="MBL_superfamily_lactonases"/>
</dbReference>
<reference evidence="8" key="1">
    <citation type="submission" date="2006-05" db="EMBL/GenBank/DDBJ databases">
        <title>Complete sequence of chromosome 1 of Burkholderia cenocepacia AU 1054.</title>
        <authorList>
            <consortium name="US DOE Joint Genome Institute"/>
            <person name="Copeland A."/>
            <person name="Lucas S."/>
            <person name="Lapidus A."/>
            <person name="Barry K."/>
            <person name="Detter J.C."/>
            <person name="Glavina del Rio T."/>
            <person name="Hammon N."/>
            <person name="Israni S."/>
            <person name="Dalin E."/>
            <person name="Tice H."/>
            <person name="Pitluck S."/>
            <person name="Chain P."/>
            <person name="Malfatti S."/>
            <person name="Shin M."/>
            <person name="Vergez L."/>
            <person name="Schmutz J."/>
            <person name="Larimer F."/>
            <person name="Land M."/>
            <person name="Hauser L."/>
            <person name="Kyrpides N."/>
            <person name="Lykidis A."/>
            <person name="LiPuma J.J."/>
            <person name="Konstantinidis K."/>
            <person name="Tiedje J.M."/>
            <person name="Richardson P."/>
        </authorList>
    </citation>
    <scope>NUCLEOTIDE SEQUENCE [LARGE SCALE GENOMIC DNA]</scope>
    <source>
        <strain evidence="8">AU 1054</strain>
    </source>
</reference>
<proteinExistence type="inferred from homology"/>
<evidence type="ECO:0000256" key="5">
    <source>
        <dbReference type="SAM" id="MobiDB-lite"/>
    </source>
</evidence>
<accession>A0A0H2XQY9</accession>
<feature type="domain" description="Metallo-beta-lactamase" evidence="7">
    <location>
        <begin position="114"/>
        <end position="319"/>
    </location>
</feature>
<feature type="chain" id="PRO_5002601697" evidence="6">
    <location>
        <begin position="33"/>
        <end position="348"/>
    </location>
</feature>
<evidence type="ECO:0000313" key="8">
    <source>
        <dbReference type="EMBL" id="ABF76387.1"/>
    </source>
</evidence>
<dbReference type="HOGENOM" id="CLU_056519_0_0_4"/>
<dbReference type="AlphaFoldDB" id="A0A0H2XQY9"/>
<evidence type="ECO:0000256" key="2">
    <source>
        <dbReference type="ARBA" id="ARBA00022723"/>
    </source>
</evidence>
<evidence type="ECO:0000256" key="3">
    <source>
        <dbReference type="ARBA" id="ARBA00022801"/>
    </source>
</evidence>
<dbReference type="PANTHER" id="PTHR42978:SF6">
    <property type="entry name" value="QUORUM-QUENCHING LACTONASE YTNP-RELATED"/>
    <property type="match status" value="1"/>
</dbReference>
<dbReference type="PANTHER" id="PTHR42978">
    <property type="entry name" value="QUORUM-QUENCHING LACTONASE YTNP-RELATED-RELATED"/>
    <property type="match status" value="1"/>
</dbReference>
<dbReference type="SUPFAM" id="SSF56281">
    <property type="entry name" value="Metallo-hydrolase/oxidoreductase"/>
    <property type="match status" value="1"/>
</dbReference>
<evidence type="ECO:0000256" key="1">
    <source>
        <dbReference type="ARBA" id="ARBA00007749"/>
    </source>
</evidence>
<keyword evidence="6" id="KW-0732">Signal</keyword>
<feature type="compositionally biased region" description="Low complexity" evidence="5">
    <location>
        <begin position="53"/>
        <end position="62"/>
    </location>
</feature>
<dbReference type="Gene3D" id="3.60.15.10">
    <property type="entry name" value="Ribonuclease Z/Hydroxyacylglutathione hydrolase-like"/>
    <property type="match status" value="1"/>
</dbReference>
<name>A0A0H2XQY9_BURO1</name>